<dbReference type="WBParaSite" id="nRc.2.0.1.t26000-RA">
    <property type="protein sequence ID" value="nRc.2.0.1.t26000-RA"/>
    <property type="gene ID" value="nRc.2.0.1.g26000"/>
</dbReference>
<organism evidence="1 2">
    <name type="scientific">Romanomermis culicivorax</name>
    <name type="common">Nematode worm</name>
    <dbReference type="NCBI Taxonomy" id="13658"/>
    <lineage>
        <taxon>Eukaryota</taxon>
        <taxon>Metazoa</taxon>
        <taxon>Ecdysozoa</taxon>
        <taxon>Nematoda</taxon>
        <taxon>Enoplea</taxon>
        <taxon>Dorylaimia</taxon>
        <taxon>Mermithida</taxon>
        <taxon>Mermithoidea</taxon>
        <taxon>Mermithidae</taxon>
        <taxon>Romanomermis</taxon>
    </lineage>
</organism>
<proteinExistence type="predicted"/>
<reference evidence="2" key="1">
    <citation type="submission" date="2022-11" db="UniProtKB">
        <authorList>
            <consortium name="WormBaseParasite"/>
        </authorList>
    </citation>
    <scope>IDENTIFICATION</scope>
</reference>
<keyword evidence="1" id="KW-1185">Reference proteome</keyword>
<dbReference type="Proteomes" id="UP000887565">
    <property type="component" value="Unplaced"/>
</dbReference>
<dbReference type="AlphaFoldDB" id="A0A915JIN0"/>
<name>A0A915JIN0_ROMCU</name>
<evidence type="ECO:0000313" key="1">
    <source>
        <dbReference type="Proteomes" id="UP000887565"/>
    </source>
</evidence>
<protein>
    <submittedName>
        <fullName evidence="2">Uncharacterized protein</fullName>
    </submittedName>
</protein>
<sequence>CRYRAIYDLDFKDVKPTIYDLSANGVVVAQITMVKYDHINSLLILSSIIFYAKNPATAAGGTAVPLFSMNRASGAVPRSEKFYKLNEHMQKFTFLQNNKVMRKMNAFVRRSEAKRQEHSTTKNRLLICKNEEKIVLEIEIKKIKNITESVLHVKSGFFDKRLRFERQYNHPLRQVVAGLSIVPHGLVNFIYSSNSDL</sequence>
<evidence type="ECO:0000313" key="2">
    <source>
        <dbReference type="WBParaSite" id="nRc.2.0.1.t26000-RA"/>
    </source>
</evidence>
<accession>A0A915JIN0</accession>